<accession>A0ABV8FJX4</accession>
<evidence type="ECO:0000313" key="7">
    <source>
        <dbReference type="Proteomes" id="UP001595847"/>
    </source>
</evidence>
<dbReference type="InterPro" id="IPR001647">
    <property type="entry name" value="HTH_TetR"/>
</dbReference>
<feature type="DNA-binding region" description="H-T-H motif" evidence="4">
    <location>
        <begin position="23"/>
        <end position="42"/>
    </location>
</feature>
<name>A0ABV8FJX4_9ACTN</name>
<dbReference type="Proteomes" id="UP001595847">
    <property type="component" value="Unassembled WGS sequence"/>
</dbReference>
<proteinExistence type="predicted"/>
<comment type="caution">
    <text evidence="6">The sequence shown here is derived from an EMBL/GenBank/DDBJ whole genome shotgun (WGS) entry which is preliminary data.</text>
</comment>
<evidence type="ECO:0000313" key="6">
    <source>
        <dbReference type="EMBL" id="MFC3995663.1"/>
    </source>
</evidence>
<dbReference type="EMBL" id="JBHSBH010000004">
    <property type="protein sequence ID" value="MFC3995663.1"/>
    <property type="molecule type" value="Genomic_DNA"/>
</dbReference>
<dbReference type="PANTHER" id="PTHR30055:SF234">
    <property type="entry name" value="HTH-TYPE TRANSCRIPTIONAL REGULATOR BETI"/>
    <property type="match status" value="1"/>
</dbReference>
<dbReference type="InterPro" id="IPR009057">
    <property type="entry name" value="Homeodomain-like_sf"/>
</dbReference>
<evidence type="ECO:0000256" key="2">
    <source>
        <dbReference type="ARBA" id="ARBA00023125"/>
    </source>
</evidence>
<dbReference type="InterPro" id="IPR050109">
    <property type="entry name" value="HTH-type_TetR-like_transc_reg"/>
</dbReference>
<dbReference type="PROSITE" id="PS50977">
    <property type="entry name" value="HTH_TETR_2"/>
    <property type="match status" value="1"/>
</dbReference>
<dbReference type="InterPro" id="IPR036271">
    <property type="entry name" value="Tet_transcr_reg_TetR-rel_C_sf"/>
</dbReference>
<dbReference type="Pfam" id="PF00440">
    <property type="entry name" value="TetR_N"/>
    <property type="match status" value="1"/>
</dbReference>
<evidence type="ECO:0000256" key="4">
    <source>
        <dbReference type="PROSITE-ProRule" id="PRU00335"/>
    </source>
</evidence>
<feature type="domain" description="HTH tetR-type" evidence="5">
    <location>
        <begin position="1"/>
        <end position="60"/>
    </location>
</feature>
<dbReference type="RefSeq" id="WP_378530965.1">
    <property type="nucleotide sequence ID" value="NZ_JBHSBH010000004.1"/>
</dbReference>
<dbReference type="PROSITE" id="PS01081">
    <property type="entry name" value="HTH_TETR_1"/>
    <property type="match status" value="1"/>
</dbReference>
<gene>
    <name evidence="6" type="ORF">ACFOVU_07045</name>
</gene>
<protein>
    <submittedName>
        <fullName evidence="6">TetR/AcrR family transcriptional regulator</fullName>
    </submittedName>
</protein>
<dbReference type="Gene3D" id="1.10.357.10">
    <property type="entry name" value="Tetracycline Repressor, domain 2"/>
    <property type="match status" value="1"/>
</dbReference>
<dbReference type="Gene3D" id="1.10.10.60">
    <property type="entry name" value="Homeodomain-like"/>
    <property type="match status" value="1"/>
</dbReference>
<keyword evidence="2 4" id="KW-0238">DNA-binding</keyword>
<keyword evidence="1" id="KW-0805">Transcription regulation</keyword>
<evidence type="ECO:0000256" key="1">
    <source>
        <dbReference type="ARBA" id="ARBA00023015"/>
    </source>
</evidence>
<dbReference type="InterPro" id="IPR023772">
    <property type="entry name" value="DNA-bd_HTH_TetR-type_CS"/>
</dbReference>
<dbReference type="SUPFAM" id="SSF48498">
    <property type="entry name" value="Tetracyclin repressor-like, C-terminal domain"/>
    <property type="match status" value="1"/>
</dbReference>
<keyword evidence="7" id="KW-1185">Reference proteome</keyword>
<evidence type="ECO:0000259" key="5">
    <source>
        <dbReference type="PROSITE" id="PS50977"/>
    </source>
</evidence>
<evidence type="ECO:0000256" key="3">
    <source>
        <dbReference type="ARBA" id="ARBA00023163"/>
    </source>
</evidence>
<reference evidence="7" key="1">
    <citation type="journal article" date="2019" name="Int. J. Syst. Evol. Microbiol.">
        <title>The Global Catalogue of Microorganisms (GCM) 10K type strain sequencing project: providing services to taxonomists for standard genome sequencing and annotation.</title>
        <authorList>
            <consortium name="The Broad Institute Genomics Platform"/>
            <consortium name="The Broad Institute Genome Sequencing Center for Infectious Disease"/>
            <person name="Wu L."/>
            <person name="Ma J."/>
        </authorList>
    </citation>
    <scope>NUCLEOTIDE SEQUENCE [LARGE SCALE GENOMIC DNA]</scope>
    <source>
        <strain evidence="7">TBRC 1826</strain>
    </source>
</reference>
<organism evidence="6 7">
    <name type="scientific">Nocardiopsis sediminis</name>
    <dbReference type="NCBI Taxonomy" id="1778267"/>
    <lineage>
        <taxon>Bacteria</taxon>
        <taxon>Bacillati</taxon>
        <taxon>Actinomycetota</taxon>
        <taxon>Actinomycetes</taxon>
        <taxon>Streptosporangiales</taxon>
        <taxon>Nocardiopsidaceae</taxon>
        <taxon>Nocardiopsis</taxon>
    </lineage>
</organism>
<sequence>MRDKIIRAATEFLESGGSLSDLTLTAIAREVGVHQASLYYYFSDKYELVAELMNIRELLADAQEPREGEDFGSYAERHLDALIAAYTDRPRVLQAGIDLICADPKYLAAWKDYMESWVPPLARTARADPLYDPAGHDGELEEVLTVFMWAVERNFYMLFSTPPWPERAQVERRKRTVLRSLFASLSYPAPPASP</sequence>
<dbReference type="SUPFAM" id="SSF46689">
    <property type="entry name" value="Homeodomain-like"/>
    <property type="match status" value="1"/>
</dbReference>
<keyword evidence="3" id="KW-0804">Transcription</keyword>
<dbReference type="PANTHER" id="PTHR30055">
    <property type="entry name" value="HTH-TYPE TRANSCRIPTIONAL REGULATOR RUTR"/>
    <property type="match status" value="1"/>
</dbReference>